<accession>A0A1C7M1H4</accession>
<dbReference type="AlphaFoldDB" id="A0A1C7M1H4"/>
<dbReference type="GO" id="GO:0070008">
    <property type="term" value="F:serine-type exopeptidase activity"/>
    <property type="evidence" value="ECO:0007669"/>
    <property type="project" value="InterPro"/>
</dbReference>
<evidence type="ECO:0000256" key="3">
    <source>
        <dbReference type="ARBA" id="ARBA00022729"/>
    </source>
</evidence>
<dbReference type="SUPFAM" id="SSF53474">
    <property type="entry name" value="alpha/beta-Hydrolases"/>
    <property type="match status" value="1"/>
</dbReference>
<keyword evidence="2 7" id="KW-0645">Protease</keyword>
<evidence type="ECO:0000256" key="6">
    <source>
        <dbReference type="SAM" id="MobiDB-lite"/>
    </source>
</evidence>
<keyword evidence="4" id="KW-0378">Hydrolase</keyword>
<keyword evidence="3" id="KW-0732">Signal</keyword>
<dbReference type="GO" id="GO:0006508">
    <property type="term" value="P:proteolysis"/>
    <property type="evidence" value="ECO:0007669"/>
    <property type="project" value="UniProtKB-KW"/>
</dbReference>
<dbReference type="EMBL" id="LUGG01000014">
    <property type="protein sequence ID" value="OBZ70209.1"/>
    <property type="molecule type" value="Genomic_DNA"/>
</dbReference>
<comment type="caution">
    <text evidence="7">The sequence shown here is derived from an EMBL/GenBank/DDBJ whole genome shotgun (WGS) entry which is preliminary data.</text>
</comment>
<dbReference type="InterPro" id="IPR029058">
    <property type="entry name" value="AB_hydrolase_fold"/>
</dbReference>
<evidence type="ECO:0000313" key="8">
    <source>
        <dbReference type="Proteomes" id="UP000092993"/>
    </source>
</evidence>
<proteinExistence type="inferred from homology"/>
<sequence>MADPTPTSSDVPLPKPEASHAAGPVTSRNGTTLPPYNTTYYFNQLIDHNNPQLGTFKQRFWHTYEFYEPGGPIILFTPGEINADGYEGYLTNTRYLTNTTINGQFAQELNGSTIVIEHRFFGFSNPLPDLSVKSLQLQTIQQAIDDLEYFAKNVQLPMPGGSEVAPGKAPWILVGGSYSGALTSFTMVKYVSSTAVCMQIVVYIAASISKPGLFQAAYASSAVVESIVDYWGYFEPIRQYMPQNCSADVEAVISHIDSTFTSGNTKEINAIKALFNMTDLSHLDDFAGSLRNNLWDWQSLQPYVGPGALFFNFCDALEVKDGVSAGPDGWGAEHALQAWGSYWTNTYYELLCGDDDAEDCLGSYDPTQSYWTNITINNANRSWNWIVCNEVGFFQEGAPVGHPTLVTRLVQPPYDERQCVYMFPETFSLSHLPVPNVAKTNQAYDGWNVHATRLFFANGHRDPWREATLAADGTNFTSTALQPLAIGDGFHCSDLLTRSAVDPTVLAVQSEALQVMSGWIASWKPSA</sequence>
<dbReference type="OrthoDB" id="1735038at2759"/>
<evidence type="ECO:0000313" key="7">
    <source>
        <dbReference type="EMBL" id="OBZ70209.1"/>
    </source>
</evidence>
<reference evidence="7 8" key="1">
    <citation type="submission" date="2016-03" db="EMBL/GenBank/DDBJ databases">
        <title>Whole genome sequencing of Grifola frondosa 9006-11.</title>
        <authorList>
            <person name="Min B."/>
            <person name="Park H."/>
            <person name="Kim J.-G."/>
            <person name="Cho H."/>
            <person name="Oh Y.-L."/>
            <person name="Kong W.-S."/>
            <person name="Choi I.-G."/>
        </authorList>
    </citation>
    <scope>NUCLEOTIDE SEQUENCE [LARGE SCALE GENOMIC DNA]</scope>
    <source>
        <strain evidence="7 8">9006-11</strain>
    </source>
</reference>
<dbReference type="Proteomes" id="UP000092993">
    <property type="component" value="Unassembled WGS sequence"/>
</dbReference>
<dbReference type="InterPro" id="IPR008758">
    <property type="entry name" value="Peptidase_S28"/>
</dbReference>
<feature type="compositionally biased region" description="Polar residues" evidence="6">
    <location>
        <begin position="1"/>
        <end position="10"/>
    </location>
</feature>
<dbReference type="Gene3D" id="3.40.50.1820">
    <property type="entry name" value="alpha/beta hydrolase"/>
    <property type="match status" value="2"/>
</dbReference>
<evidence type="ECO:0000256" key="4">
    <source>
        <dbReference type="ARBA" id="ARBA00022801"/>
    </source>
</evidence>
<keyword evidence="8" id="KW-1185">Reference proteome</keyword>
<gene>
    <name evidence="7" type="primary">K12H4.7_1</name>
    <name evidence="7" type="ORF">A0H81_09733</name>
</gene>
<dbReference type="Pfam" id="PF05577">
    <property type="entry name" value="Peptidase_S28"/>
    <property type="match status" value="2"/>
</dbReference>
<evidence type="ECO:0000256" key="1">
    <source>
        <dbReference type="ARBA" id="ARBA00011079"/>
    </source>
</evidence>
<dbReference type="GO" id="GO:0008239">
    <property type="term" value="F:dipeptidyl-peptidase activity"/>
    <property type="evidence" value="ECO:0007669"/>
    <property type="project" value="TreeGrafter"/>
</dbReference>
<evidence type="ECO:0000256" key="2">
    <source>
        <dbReference type="ARBA" id="ARBA00022670"/>
    </source>
</evidence>
<dbReference type="OMA" id="CERFDVY"/>
<keyword evidence="5" id="KW-0325">Glycoprotein</keyword>
<protein>
    <submittedName>
        <fullName evidence="7">Putative serine protease K12H4.7</fullName>
    </submittedName>
</protein>
<dbReference type="PANTHER" id="PTHR11010">
    <property type="entry name" value="PROTEASE S28 PRO-X CARBOXYPEPTIDASE-RELATED"/>
    <property type="match status" value="1"/>
</dbReference>
<name>A0A1C7M1H4_GRIFR</name>
<comment type="similarity">
    <text evidence="1">Belongs to the peptidase S28 family.</text>
</comment>
<evidence type="ECO:0000256" key="5">
    <source>
        <dbReference type="ARBA" id="ARBA00023180"/>
    </source>
</evidence>
<dbReference type="PANTHER" id="PTHR11010:SF23">
    <property type="entry name" value="SERINE PEPTIDASE"/>
    <property type="match status" value="1"/>
</dbReference>
<feature type="region of interest" description="Disordered" evidence="6">
    <location>
        <begin position="1"/>
        <end position="31"/>
    </location>
</feature>
<organism evidence="7 8">
    <name type="scientific">Grifola frondosa</name>
    <name type="common">Maitake</name>
    <name type="synonym">Polyporus frondosus</name>
    <dbReference type="NCBI Taxonomy" id="5627"/>
    <lineage>
        <taxon>Eukaryota</taxon>
        <taxon>Fungi</taxon>
        <taxon>Dikarya</taxon>
        <taxon>Basidiomycota</taxon>
        <taxon>Agaricomycotina</taxon>
        <taxon>Agaricomycetes</taxon>
        <taxon>Polyporales</taxon>
        <taxon>Grifolaceae</taxon>
        <taxon>Grifola</taxon>
    </lineage>
</organism>